<evidence type="ECO:0000256" key="6">
    <source>
        <dbReference type="SAM" id="MobiDB-lite"/>
    </source>
</evidence>
<feature type="compositionally biased region" description="Pro residues" evidence="6">
    <location>
        <begin position="315"/>
        <end position="329"/>
    </location>
</feature>
<protein>
    <recommendedName>
        <fullName evidence="9">Deacetylase complex subunit Sds3</fullName>
    </recommendedName>
</protein>
<dbReference type="OrthoDB" id="70376at2759"/>
<keyword evidence="2" id="KW-0678">Repressor</keyword>
<evidence type="ECO:0000256" key="1">
    <source>
        <dbReference type="ARBA" id="ARBA00004123"/>
    </source>
</evidence>
<feature type="compositionally biased region" description="Polar residues" evidence="6">
    <location>
        <begin position="251"/>
        <end position="266"/>
    </location>
</feature>
<dbReference type="InterPro" id="IPR013907">
    <property type="entry name" value="Sds3"/>
</dbReference>
<name>A0A3M6XPV1_HORWE</name>
<evidence type="ECO:0000256" key="5">
    <source>
        <dbReference type="ARBA" id="ARBA00023242"/>
    </source>
</evidence>
<dbReference type="EMBL" id="QWIL01002709">
    <property type="protein sequence ID" value="RMX92837.1"/>
    <property type="molecule type" value="Genomic_DNA"/>
</dbReference>
<accession>A0A3M6XPV1</accession>
<comment type="subcellular location">
    <subcellularLocation>
        <location evidence="1">Nucleus</location>
    </subcellularLocation>
</comment>
<feature type="compositionally biased region" description="Pro residues" evidence="6">
    <location>
        <begin position="443"/>
        <end position="452"/>
    </location>
</feature>
<evidence type="ECO:0008006" key="9">
    <source>
        <dbReference type="Google" id="ProtNLM"/>
    </source>
</evidence>
<evidence type="ECO:0000256" key="2">
    <source>
        <dbReference type="ARBA" id="ARBA00022491"/>
    </source>
</evidence>
<reference evidence="7 8" key="1">
    <citation type="journal article" date="2018" name="BMC Genomics">
        <title>Genomic evidence for intraspecific hybridization in a clonal and extremely halotolerant yeast.</title>
        <authorList>
            <person name="Gostincar C."/>
            <person name="Stajich J.E."/>
            <person name="Zupancic J."/>
            <person name="Zalar P."/>
            <person name="Gunde-Cimerman N."/>
        </authorList>
    </citation>
    <scope>NUCLEOTIDE SEQUENCE [LARGE SCALE GENOMIC DNA]</scope>
    <source>
        <strain evidence="7 8">EXF-6669</strain>
    </source>
</reference>
<evidence type="ECO:0000313" key="7">
    <source>
        <dbReference type="EMBL" id="RMX92837.1"/>
    </source>
</evidence>
<feature type="region of interest" description="Disordered" evidence="6">
    <location>
        <begin position="249"/>
        <end position="344"/>
    </location>
</feature>
<gene>
    <name evidence="7" type="ORF">D0867_14424</name>
</gene>
<dbReference type="GO" id="GO:0005654">
    <property type="term" value="C:nucleoplasm"/>
    <property type="evidence" value="ECO:0007669"/>
    <property type="project" value="UniProtKB-ARBA"/>
</dbReference>
<feature type="compositionally biased region" description="Low complexity" evidence="6">
    <location>
        <begin position="720"/>
        <end position="733"/>
    </location>
</feature>
<feature type="region of interest" description="Disordered" evidence="6">
    <location>
        <begin position="389"/>
        <end position="468"/>
    </location>
</feature>
<feature type="region of interest" description="Disordered" evidence="6">
    <location>
        <begin position="549"/>
        <end position="570"/>
    </location>
</feature>
<keyword evidence="5" id="KW-0539">Nucleus</keyword>
<feature type="compositionally biased region" description="Gly residues" evidence="6">
    <location>
        <begin position="657"/>
        <end position="682"/>
    </location>
</feature>
<dbReference type="GO" id="GO:0010468">
    <property type="term" value="P:regulation of gene expression"/>
    <property type="evidence" value="ECO:0007669"/>
    <property type="project" value="UniProtKB-ARBA"/>
</dbReference>
<keyword evidence="3" id="KW-0805">Transcription regulation</keyword>
<keyword evidence="4" id="KW-0804">Transcription</keyword>
<feature type="region of interest" description="Disordered" evidence="6">
    <location>
        <begin position="656"/>
        <end position="682"/>
    </location>
</feature>
<proteinExistence type="predicted"/>
<feature type="compositionally biased region" description="Basic residues" evidence="6">
    <location>
        <begin position="267"/>
        <end position="276"/>
    </location>
</feature>
<dbReference type="SMART" id="SM01401">
    <property type="entry name" value="Sds3"/>
    <property type="match status" value="1"/>
</dbReference>
<dbReference type="Pfam" id="PF08598">
    <property type="entry name" value="Sds3"/>
    <property type="match status" value="1"/>
</dbReference>
<evidence type="ECO:0000313" key="8">
    <source>
        <dbReference type="Proteomes" id="UP000271337"/>
    </source>
</evidence>
<feature type="compositionally biased region" description="Polar residues" evidence="6">
    <location>
        <begin position="422"/>
        <end position="441"/>
    </location>
</feature>
<evidence type="ECO:0000256" key="4">
    <source>
        <dbReference type="ARBA" id="ARBA00023163"/>
    </source>
</evidence>
<feature type="region of interest" description="Disordered" evidence="6">
    <location>
        <begin position="489"/>
        <end position="509"/>
    </location>
</feature>
<evidence type="ECO:0000256" key="3">
    <source>
        <dbReference type="ARBA" id="ARBA00023015"/>
    </source>
</evidence>
<comment type="caution">
    <text evidence="7">The sequence shown here is derived from an EMBL/GenBank/DDBJ whole genome shotgun (WGS) entry which is preliminary data.</text>
</comment>
<dbReference type="PANTHER" id="PTHR21964">
    <property type="entry name" value="BREAST CANCER METASTASIS-SUPPRESSOR 1"/>
    <property type="match status" value="1"/>
</dbReference>
<organism evidence="7 8">
    <name type="scientific">Hortaea werneckii</name>
    <name type="common">Black yeast</name>
    <name type="synonym">Cladosporium werneckii</name>
    <dbReference type="NCBI Taxonomy" id="91943"/>
    <lineage>
        <taxon>Eukaryota</taxon>
        <taxon>Fungi</taxon>
        <taxon>Dikarya</taxon>
        <taxon>Ascomycota</taxon>
        <taxon>Pezizomycotina</taxon>
        <taxon>Dothideomycetes</taxon>
        <taxon>Dothideomycetidae</taxon>
        <taxon>Mycosphaerellales</taxon>
        <taxon>Teratosphaeriaceae</taxon>
        <taxon>Hortaea</taxon>
    </lineage>
</organism>
<feature type="region of interest" description="Disordered" evidence="6">
    <location>
        <begin position="696"/>
        <end position="741"/>
    </location>
</feature>
<sequence length="741" mass="77595">MAYNVSLFEVKMARQMCRGVKFQGQTDVSDAIPHGAMTKLGDWSDERRRAIGLAVDRVEQKSSPMTKRDVRRNRIMERLNQMMDSFSSNQHAHYRAQLQAVQVDMTLVLRADPYESGPLADSGDEVKALIEEVTGGGAGLGGEGGEAAERDFAAMAGKRYKEFAGEVNDCLEKRDAELTSLHDHYHASLRSLESLTQHKLHQASEEHAALSATIRQRLIASLTKKRQNLLRDKEQLDIADSNALLLHPSHFSINNPGSPGGTAQQNRKTRHLRHRAGSPAPGDIGADKGGEGNGGKKKRKAGAMEDDNGNGNESPAPPHQPFRLPPPPDALGGGRSPFKDAREKSGYAQFEAPAYSLERIFTEKELAMATATAQHATYWYFHTPQAQKETATEGQTGSGSNGTAVPSVDGQEGMLPDAAATEGQQTNEDGTTGAHPTTENVGTPPPSHPTPAPAAQEMERSTSHQVLTRGTARANPLAALSDLAAAAATHSQGGGGGPSSTLTRDQNPFAPVIPSYHAVSRSDKSFAGAPTPSGVGLVEGENDFEMMRRSGHHHHHPQGLSNGYHAAVDPEDLPDADAAVAAEDAAAAAALGGAEMRRQLLDQALGLPSITQPYRLPLIESGPAVIGKGVDRPNWTGFSDVRVYEQQRMRQQISNFGAGGGKESGAGVSGGGSSAGAGGSGTGSLAAALQGRIAGGGGGGGEAMSRTTSTGGGSEMGDVAAATAAATTTTSTRRGGRGRLV</sequence>
<dbReference type="AlphaFoldDB" id="A0A3M6XPV1"/>
<dbReference type="Proteomes" id="UP000271337">
    <property type="component" value="Unassembled WGS sequence"/>
</dbReference>